<name>A0AAI9G6I9_STEMA</name>
<accession>A0AAI9G6I9</accession>
<dbReference type="Proteomes" id="UP001225498">
    <property type="component" value="Unassembled WGS sequence"/>
</dbReference>
<organism evidence="2 3">
    <name type="scientific">Stenotrophomonas maltophilia</name>
    <name type="common">Pseudomonas maltophilia</name>
    <name type="synonym">Xanthomonas maltophilia</name>
    <dbReference type="NCBI Taxonomy" id="40324"/>
    <lineage>
        <taxon>Bacteria</taxon>
        <taxon>Pseudomonadati</taxon>
        <taxon>Pseudomonadota</taxon>
        <taxon>Gammaproteobacteria</taxon>
        <taxon>Lysobacterales</taxon>
        <taxon>Lysobacteraceae</taxon>
        <taxon>Stenotrophomonas</taxon>
        <taxon>Stenotrophomonas maltophilia group</taxon>
    </lineage>
</organism>
<evidence type="ECO:0000313" key="2">
    <source>
        <dbReference type="EMBL" id="EKZ1929037.1"/>
    </source>
</evidence>
<protein>
    <submittedName>
        <fullName evidence="2">Uncharacterized protein</fullName>
    </submittedName>
</protein>
<gene>
    <name evidence="2" type="ORF">REH87_004102</name>
</gene>
<dbReference type="EMBL" id="ABLTIR010000165">
    <property type="protein sequence ID" value="EKZ1929037.1"/>
    <property type="molecule type" value="Genomic_DNA"/>
</dbReference>
<feature type="chain" id="PRO_5042476426" evidence="1">
    <location>
        <begin position="44"/>
        <end position="546"/>
    </location>
</feature>
<dbReference type="AlphaFoldDB" id="A0AAI9G6I9"/>
<comment type="caution">
    <text evidence="2">The sequence shown here is derived from an EMBL/GenBank/DDBJ whole genome shotgun (WGS) entry which is preliminary data.</text>
</comment>
<sequence length="546" mass="59292">MPAPEGPARLSCFPRSLTMALRLFRYQPSLLAAALLAPLAATAAGVPAPPQATPGLPAAPVAKGTAWTDRVHIQSGPDTASKRLHAPDVALRIVTPDDSESLTPKGLALLFSGNEPDYFRRNTLPGSIVESQASPATTLMPNVARALVGGYFSYAPDALPNQSSTLRFSADTWALVHQGNTRKDPLYRLNHVSTIEQRRADGTLAEIIRCSDSDDRATLGEWQANDYARLKIAAQVITMKCTEQLIKRIPAMYPRPLAAEDLTAYAGGAVPPARVRIYASLGRTTTLYTDAACREDYRDRIDVKYNNAGDKGVLGIPATETLRSKENERFSMLSYQEYEVAGGKPLIVEARFDASSRMYCDGQLSGQFVARPGQDYEVEMEVADKMCRLHLRQVHADGSTTPQVARKTPSTCEGTRAPVRIEPRQDMQVLLFSPGQLQIQDARQGSAPERLTDDAGSTEALRKMLQQASSNPGTRLCVVVPATDYSSALHDAVRERVLDAPQVLPSLWEEAATVNSRRSAAADAPVDIAAAIAHCNAFPIREFAPR</sequence>
<reference evidence="2" key="1">
    <citation type="submission" date="2023-08" db="EMBL/GenBank/DDBJ databases">
        <authorList>
            <consortium name="Clinical and Environmental Microbiology Branch: Whole genome sequencing antimicrobial resistance pathogens in the healthcare setting"/>
        </authorList>
    </citation>
    <scope>NUCLEOTIDE SEQUENCE</scope>
    <source>
        <strain evidence="2">2023CJ-00293</strain>
    </source>
</reference>
<feature type="signal peptide" evidence="1">
    <location>
        <begin position="1"/>
        <end position="43"/>
    </location>
</feature>
<evidence type="ECO:0000256" key="1">
    <source>
        <dbReference type="SAM" id="SignalP"/>
    </source>
</evidence>
<keyword evidence="1" id="KW-0732">Signal</keyword>
<proteinExistence type="predicted"/>
<evidence type="ECO:0000313" key="3">
    <source>
        <dbReference type="Proteomes" id="UP001225498"/>
    </source>
</evidence>